<name>A0A1B6G3Q8_9HEMI</name>
<comment type="similarity">
    <text evidence="1">Belongs to the PIH1 family.</text>
</comment>
<evidence type="ECO:0000259" key="4">
    <source>
        <dbReference type="Pfam" id="PF08190"/>
    </source>
</evidence>
<gene>
    <name evidence="6" type="ORF">g.9146</name>
</gene>
<evidence type="ECO:0000259" key="5">
    <source>
        <dbReference type="Pfam" id="PF18201"/>
    </source>
</evidence>
<sequence length="319" mass="36104">TNLVTASAYYKINIPIFVIMEGRNKIVLDVDPSIMEKNLLLEDLKDDDLDSLISTLKDQQAKVSSNDQPWKLVKPSPGFVVKTRAVGGEKIFLNICHTDEIPAPQDICDDKLLEIMKSDEPSTYRLPLSIGDLHEEPDKSGKPSSVYDIAINSDFFHKIESNMLFRSFLLQVALEGVADKYNKHIDYNDYVILKNRRIMGSLQHHRIQQRGPTAKKVLIEEVKSNRPFGNEPRFQIIRDPPKGDPELLTVQVHVKEASSGKNLLLDVGEDRLVLRYAKRTGSLLDIFLPYSVDQDRTCAHFDLESQILSVELPVILVGN</sequence>
<dbReference type="Pfam" id="PF18201">
    <property type="entry name" value="PIH1_CS"/>
    <property type="match status" value="1"/>
</dbReference>
<dbReference type="PANTHER" id="PTHR22997:SF0">
    <property type="entry name" value="PIH1 DOMAIN-CONTAINING PROTEIN 1"/>
    <property type="match status" value="1"/>
</dbReference>
<evidence type="ECO:0000256" key="1">
    <source>
        <dbReference type="ARBA" id="ARBA00008511"/>
    </source>
</evidence>
<dbReference type="PANTHER" id="PTHR22997">
    <property type="entry name" value="PIH1 DOMAIN-CONTAINING PROTEIN 1"/>
    <property type="match status" value="1"/>
</dbReference>
<evidence type="ECO:0000313" key="6">
    <source>
        <dbReference type="EMBL" id="JAS57076.1"/>
    </source>
</evidence>
<dbReference type="InterPro" id="IPR050734">
    <property type="entry name" value="PIH1/Kintoun_subfamily"/>
</dbReference>
<feature type="non-terminal residue" evidence="6">
    <location>
        <position position="1"/>
    </location>
</feature>
<dbReference type="GO" id="GO:0005737">
    <property type="term" value="C:cytoplasm"/>
    <property type="evidence" value="ECO:0007669"/>
    <property type="project" value="TreeGrafter"/>
</dbReference>
<evidence type="ECO:0000256" key="3">
    <source>
        <dbReference type="ARBA" id="ARBA00046233"/>
    </source>
</evidence>
<feature type="domain" description="PIH1D1/2/3 CS-like" evidence="5">
    <location>
        <begin position="245"/>
        <end position="315"/>
    </location>
</feature>
<protein>
    <recommendedName>
        <fullName evidence="2">PIH1 domain-containing protein 1</fullName>
    </recommendedName>
</protein>
<dbReference type="AlphaFoldDB" id="A0A1B6G3Q8"/>
<evidence type="ECO:0000256" key="2">
    <source>
        <dbReference type="ARBA" id="ARBA00040540"/>
    </source>
</evidence>
<dbReference type="InterPro" id="IPR041442">
    <property type="entry name" value="PIH1D1/2/3_CS-like"/>
</dbReference>
<dbReference type="GO" id="GO:0006364">
    <property type="term" value="P:rRNA processing"/>
    <property type="evidence" value="ECO:0007669"/>
    <property type="project" value="TreeGrafter"/>
</dbReference>
<proteinExistence type="inferred from homology"/>
<accession>A0A1B6G3Q8</accession>
<dbReference type="Pfam" id="PF08190">
    <property type="entry name" value="PIH1"/>
    <property type="match status" value="1"/>
</dbReference>
<dbReference type="GO" id="GO:0097255">
    <property type="term" value="C:R2TP complex"/>
    <property type="evidence" value="ECO:0007669"/>
    <property type="project" value="TreeGrafter"/>
</dbReference>
<reference evidence="6" key="1">
    <citation type="submission" date="2015-11" db="EMBL/GenBank/DDBJ databases">
        <title>De novo transcriptome assembly of four potential Pierce s Disease insect vectors from Arizona vineyards.</title>
        <authorList>
            <person name="Tassone E.E."/>
        </authorList>
    </citation>
    <scope>NUCLEOTIDE SEQUENCE</scope>
</reference>
<dbReference type="EMBL" id="GECZ01012693">
    <property type="protein sequence ID" value="JAS57076.1"/>
    <property type="molecule type" value="Transcribed_RNA"/>
</dbReference>
<organism evidence="6">
    <name type="scientific">Cuerna arida</name>
    <dbReference type="NCBI Taxonomy" id="1464854"/>
    <lineage>
        <taxon>Eukaryota</taxon>
        <taxon>Metazoa</taxon>
        <taxon>Ecdysozoa</taxon>
        <taxon>Arthropoda</taxon>
        <taxon>Hexapoda</taxon>
        <taxon>Insecta</taxon>
        <taxon>Pterygota</taxon>
        <taxon>Neoptera</taxon>
        <taxon>Paraneoptera</taxon>
        <taxon>Hemiptera</taxon>
        <taxon>Auchenorrhyncha</taxon>
        <taxon>Membracoidea</taxon>
        <taxon>Cicadellidae</taxon>
        <taxon>Cicadellinae</taxon>
        <taxon>Proconiini</taxon>
        <taxon>Cuerna</taxon>
    </lineage>
</organism>
<dbReference type="InterPro" id="IPR012981">
    <property type="entry name" value="PIH1_N"/>
</dbReference>
<dbReference type="GO" id="GO:0000492">
    <property type="term" value="P:box C/D snoRNP assembly"/>
    <property type="evidence" value="ECO:0007669"/>
    <property type="project" value="TreeGrafter"/>
</dbReference>
<dbReference type="GO" id="GO:1990904">
    <property type="term" value="C:ribonucleoprotein complex"/>
    <property type="evidence" value="ECO:0007669"/>
    <property type="project" value="TreeGrafter"/>
</dbReference>
<comment type="function">
    <text evidence="3">Involved in the assembly of C/D box small nucleolar ribonucleoprotein (snoRNP) particles. Recruits the SWI/SNF complex to the core promoter of rRNA genes and enhances pre-rRNA transcription. Mediates interaction of TELO2 with the R2TP complex which is necessary for the stability of MTOR and SMG1. Positively regulates the assembly and activity of the mTORC1 complex.</text>
</comment>
<feature type="domain" description="PIH1 N-terminal" evidence="4">
    <location>
        <begin position="65"/>
        <end position="212"/>
    </location>
</feature>